<accession>A0A1D1VS80</accession>
<evidence type="ECO:0000313" key="1">
    <source>
        <dbReference type="EMBL" id="GAV03043.1"/>
    </source>
</evidence>
<dbReference type="AlphaFoldDB" id="A0A1D1VS80"/>
<keyword evidence="2" id="KW-1185">Reference proteome</keyword>
<dbReference type="EMBL" id="BDGG01000009">
    <property type="protein sequence ID" value="GAV03043.1"/>
    <property type="molecule type" value="Genomic_DNA"/>
</dbReference>
<proteinExistence type="predicted"/>
<reference evidence="1 2" key="1">
    <citation type="journal article" date="2016" name="Nat. Commun.">
        <title>Extremotolerant tardigrade genome and improved radiotolerance of human cultured cells by tardigrade-unique protein.</title>
        <authorList>
            <person name="Hashimoto T."/>
            <person name="Horikawa D.D."/>
            <person name="Saito Y."/>
            <person name="Kuwahara H."/>
            <person name="Kozuka-Hata H."/>
            <person name="Shin-I T."/>
            <person name="Minakuchi Y."/>
            <person name="Ohishi K."/>
            <person name="Motoyama A."/>
            <person name="Aizu T."/>
            <person name="Enomoto A."/>
            <person name="Kondo K."/>
            <person name="Tanaka S."/>
            <person name="Hara Y."/>
            <person name="Koshikawa S."/>
            <person name="Sagara H."/>
            <person name="Miura T."/>
            <person name="Yokobori S."/>
            <person name="Miyagawa K."/>
            <person name="Suzuki Y."/>
            <person name="Kubo T."/>
            <person name="Oyama M."/>
            <person name="Kohara Y."/>
            <person name="Fujiyama A."/>
            <person name="Arakawa K."/>
            <person name="Katayama T."/>
            <person name="Toyoda A."/>
            <person name="Kunieda T."/>
        </authorList>
    </citation>
    <scope>NUCLEOTIDE SEQUENCE [LARGE SCALE GENOMIC DNA]</scope>
    <source>
        <strain evidence="1 2">YOKOZUNA-1</strain>
    </source>
</reference>
<name>A0A1D1VS80_RAMVA</name>
<comment type="caution">
    <text evidence="1">The sequence shown here is derived from an EMBL/GenBank/DDBJ whole genome shotgun (WGS) entry which is preliminary data.</text>
</comment>
<organism evidence="1 2">
    <name type="scientific">Ramazzottius varieornatus</name>
    <name type="common">Water bear</name>
    <name type="synonym">Tardigrade</name>
    <dbReference type="NCBI Taxonomy" id="947166"/>
    <lineage>
        <taxon>Eukaryota</taxon>
        <taxon>Metazoa</taxon>
        <taxon>Ecdysozoa</taxon>
        <taxon>Tardigrada</taxon>
        <taxon>Eutardigrada</taxon>
        <taxon>Parachela</taxon>
        <taxon>Hypsibioidea</taxon>
        <taxon>Ramazzottiidae</taxon>
        <taxon>Ramazzottius</taxon>
    </lineage>
</organism>
<sequence length="188" mass="21471">MGFFMQGVMGSGAAKTQSESSIFSVRFRRSGWPAELFTYQKPSLGNHNRLHNDDEWKLLQHVSPIVLLADDETGYFWLAGRQTASAVLQSKQPSSRCLDQFSPAGCGSHEEASNVIRTSEHSTAPLHAEFPLSLHRKIRKCRLYVQTSHVFYSYVRNPTLAAPKLLYCTWFLHVRGRLHNYVRVRFTL</sequence>
<evidence type="ECO:0000313" key="2">
    <source>
        <dbReference type="Proteomes" id="UP000186922"/>
    </source>
</evidence>
<dbReference type="Proteomes" id="UP000186922">
    <property type="component" value="Unassembled WGS sequence"/>
</dbReference>
<protein>
    <submittedName>
        <fullName evidence="1">Uncharacterized protein</fullName>
    </submittedName>
</protein>
<gene>
    <name evidence="1" type="primary">RvY_13526</name>
    <name evidence="1" type="synonym">RvY_13526.1</name>
    <name evidence="1" type="ORF">RvY_13526-1</name>
</gene>